<keyword evidence="3 6" id="KW-0812">Transmembrane</keyword>
<feature type="transmembrane region" description="Helical" evidence="6">
    <location>
        <begin position="427"/>
        <end position="453"/>
    </location>
</feature>
<evidence type="ECO:0000313" key="10">
    <source>
        <dbReference type="Proteomes" id="UP000054823"/>
    </source>
</evidence>
<evidence type="ECO:0000256" key="6">
    <source>
        <dbReference type="SAM" id="Phobius"/>
    </source>
</evidence>
<evidence type="ECO:0000256" key="5">
    <source>
        <dbReference type="ARBA" id="ARBA00023136"/>
    </source>
</evidence>
<feature type="domain" description="ComEC/Rec2-related protein" evidence="7">
    <location>
        <begin position="236"/>
        <end position="511"/>
    </location>
</feature>
<evidence type="ECO:0000256" key="3">
    <source>
        <dbReference type="ARBA" id="ARBA00022692"/>
    </source>
</evidence>
<dbReference type="STRING" id="321267.SHM7688_02989"/>
<dbReference type="NCBIfam" id="TIGR00360">
    <property type="entry name" value="ComEC_N-term"/>
    <property type="match status" value="1"/>
</dbReference>
<proteinExistence type="predicted"/>
<feature type="transmembrane region" description="Helical" evidence="6">
    <location>
        <begin position="18"/>
        <end position="36"/>
    </location>
</feature>
<accession>A0A0P1ETF4</accession>
<dbReference type="InterPro" id="IPR025405">
    <property type="entry name" value="DUF4131"/>
</dbReference>
<dbReference type="Pfam" id="PF13567">
    <property type="entry name" value="DUF4131"/>
    <property type="match status" value="1"/>
</dbReference>
<gene>
    <name evidence="9" type="ORF">SHM7688_02989</name>
</gene>
<dbReference type="PANTHER" id="PTHR30619:SF1">
    <property type="entry name" value="RECOMBINATION PROTEIN 2"/>
    <property type="match status" value="1"/>
</dbReference>
<feature type="transmembrane region" description="Helical" evidence="6">
    <location>
        <begin position="459"/>
        <end position="479"/>
    </location>
</feature>
<feature type="domain" description="DUF4131" evidence="8">
    <location>
        <begin position="39"/>
        <end position="196"/>
    </location>
</feature>
<feature type="transmembrane region" description="Helical" evidence="6">
    <location>
        <begin position="42"/>
        <end position="60"/>
    </location>
</feature>
<dbReference type="InterPro" id="IPR004477">
    <property type="entry name" value="ComEC_N"/>
</dbReference>
<dbReference type="InterPro" id="IPR052159">
    <property type="entry name" value="Competence_DNA_uptake"/>
</dbReference>
<dbReference type="GO" id="GO:0005886">
    <property type="term" value="C:plasma membrane"/>
    <property type="evidence" value="ECO:0007669"/>
    <property type="project" value="UniProtKB-SubCell"/>
</dbReference>
<feature type="transmembrane region" description="Helical" evidence="6">
    <location>
        <begin position="297"/>
        <end position="317"/>
    </location>
</feature>
<evidence type="ECO:0000259" key="8">
    <source>
        <dbReference type="Pfam" id="PF13567"/>
    </source>
</evidence>
<dbReference type="Proteomes" id="UP000054823">
    <property type="component" value="Unassembled WGS sequence"/>
</dbReference>
<evidence type="ECO:0000256" key="2">
    <source>
        <dbReference type="ARBA" id="ARBA00022475"/>
    </source>
</evidence>
<dbReference type="EMBL" id="CYPW01000027">
    <property type="protein sequence ID" value="CUH53535.1"/>
    <property type="molecule type" value="Genomic_DNA"/>
</dbReference>
<evidence type="ECO:0000313" key="9">
    <source>
        <dbReference type="EMBL" id="CUH53535.1"/>
    </source>
</evidence>
<keyword evidence="5 6" id="KW-0472">Membrane</keyword>
<reference evidence="9 10" key="1">
    <citation type="submission" date="2015-09" db="EMBL/GenBank/DDBJ databases">
        <authorList>
            <consortium name="Swine Surveillance"/>
        </authorList>
    </citation>
    <scope>NUCLEOTIDE SEQUENCE [LARGE SCALE GENOMIC DNA]</scope>
    <source>
        <strain evidence="9 10">CECT 7688</strain>
    </source>
</reference>
<dbReference type="PANTHER" id="PTHR30619">
    <property type="entry name" value="DNA INTERNALIZATION/COMPETENCE PROTEIN COMEC/REC2"/>
    <property type="match status" value="1"/>
</dbReference>
<keyword evidence="10" id="KW-1185">Reference proteome</keyword>
<feature type="transmembrane region" description="Helical" evidence="6">
    <location>
        <begin position="269"/>
        <end position="290"/>
    </location>
</feature>
<evidence type="ECO:0000256" key="4">
    <source>
        <dbReference type="ARBA" id="ARBA00022989"/>
    </source>
</evidence>
<evidence type="ECO:0000256" key="1">
    <source>
        <dbReference type="ARBA" id="ARBA00004651"/>
    </source>
</evidence>
<dbReference type="AlphaFoldDB" id="A0A0P1ETF4"/>
<feature type="transmembrane region" description="Helical" evidence="6">
    <location>
        <begin position="360"/>
        <end position="382"/>
    </location>
</feature>
<dbReference type="OrthoDB" id="9790149at2"/>
<feature type="transmembrane region" description="Helical" evidence="6">
    <location>
        <begin position="394"/>
        <end position="415"/>
    </location>
</feature>
<feature type="transmembrane region" description="Helical" evidence="6">
    <location>
        <begin position="67"/>
        <end position="85"/>
    </location>
</feature>
<comment type="subcellular location">
    <subcellularLocation>
        <location evidence="1">Cell membrane</location>
        <topology evidence="1">Multi-pass membrane protein</topology>
    </subcellularLocation>
</comment>
<organism evidence="9 10">
    <name type="scientific">Shimia marina</name>
    <dbReference type="NCBI Taxonomy" id="321267"/>
    <lineage>
        <taxon>Bacteria</taxon>
        <taxon>Pseudomonadati</taxon>
        <taxon>Pseudomonadota</taxon>
        <taxon>Alphaproteobacteria</taxon>
        <taxon>Rhodobacterales</taxon>
        <taxon>Roseobacteraceae</taxon>
    </lineage>
</organism>
<protein>
    <submittedName>
        <fullName evidence="9">ComEC family competence protein</fullName>
    </submittedName>
</protein>
<sequence length="679" mass="71744">MRIVASLRLSLLAQRGHLFCWVPVCLAMGIGLYFVVPVEPSGTLLISAGAVFLFLAIFKWRREADLAAAIWALALIAGGFALAGARAHGVAGPVLQWRYYGPIEGRVVKIDRSASEALRLTLAQVRLGEVPPDETPRHVRVALHGEQSGVVPAAGMLVGLTGHLAPPSGPVEPGGFDFQRHAWFQKIGAVGYTRSPVVRLDPTPIRGSIYGLRMWISAEVQARMPQDVAGVAAAITTGDRSAIPKAVTEALRGANLAHLLAISGLHMGLLAGFVFGAVRFTVALFPWLGLRVNGKKIAAGVAMMAAGAYLLLSGSSVSTERAFVMTAVVLLAVLLDRRALTLRAVALAAVLVLLMRPEALLGPGFQMSFAATAALVGIFGWIRDSGWRLGPWWLRPILAVMISSLVAGLATAPIAAMHFNLVAHYGLLANVISVPVMGLLVMPSAVMAAVLAPLGLESLPLWVMTQGLRWILSVAAFVSGLEGAQGMVKGGGRWALPLLAMGGVIVLLWQGRGRWGGVPLMLAAALVWVLTPRPDVLISDTAGLVGVLTDKGRALSKPSGQGFVARNWLENDGVLLAQEGAAKLWEDVQPLPHLGAVQHVVGKRGLAQFSGCAPEALVISSVPFDAPVPCQVLDVEDLKDSGAIAVFLTETGVTLKTARQVAGRRLWNDAEIRAEWGHQ</sequence>
<name>A0A0P1ETF4_9RHOB</name>
<dbReference type="Pfam" id="PF03772">
    <property type="entry name" value="Competence"/>
    <property type="match status" value="1"/>
</dbReference>
<keyword evidence="4 6" id="KW-1133">Transmembrane helix</keyword>
<dbReference type="RefSeq" id="WP_058240685.1">
    <property type="nucleotide sequence ID" value="NZ_CYPW01000027.1"/>
</dbReference>
<feature type="transmembrane region" description="Helical" evidence="6">
    <location>
        <begin position="491"/>
        <end position="509"/>
    </location>
</feature>
<evidence type="ECO:0000259" key="7">
    <source>
        <dbReference type="Pfam" id="PF03772"/>
    </source>
</evidence>
<keyword evidence="2" id="KW-1003">Cell membrane</keyword>
<feature type="transmembrane region" description="Helical" evidence="6">
    <location>
        <begin position="323"/>
        <end position="353"/>
    </location>
</feature>